<keyword evidence="1" id="KW-0812">Transmembrane</keyword>
<feature type="transmembrane region" description="Helical" evidence="1">
    <location>
        <begin position="302"/>
        <end position="325"/>
    </location>
</feature>
<protein>
    <submittedName>
        <fullName evidence="2">Uncharacterized protein</fullName>
    </submittedName>
</protein>
<accession>A0A2V4VKM0</accession>
<dbReference type="RefSeq" id="WP_110923027.1">
    <property type="nucleotide sequence ID" value="NZ_QJSU01000004.1"/>
</dbReference>
<dbReference type="Proteomes" id="UP000247746">
    <property type="component" value="Unassembled WGS sequence"/>
</dbReference>
<evidence type="ECO:0000313" key="3">
    <source>
        <dbReference type="Proteomes" id="UP000247746"/>
    </source>
</evidence>
<comment type="caution">
    <text evidence="2">The sequence shown here is derived from an EMBL/GenBank/DDBJ whole genome shotgun (WGS) entry which is preliminary data.</text>
</comment>
<dbReference type="OrthoDB" id="6650364at2"/>
<sequence>MKTLSDNESIQEWMTSDRLYEEYLFFYLLICLFWFFVGLFSIGIRIPVFNDIQNLILNSVWFLLLCVALSVPKFWYRLIKGKNAYLFQATAKVYETLDSIEDIEQREQVHKQITSNGKLPPNRLETLSLAFLFAFILFDILYIRCWIRDLSLVWQPDWVNACIGWIHNNLTLPPLNENRKLFSLSFGDYNGQEKILKEYFGDEWAFLASPFGDAAMFYHFIRVMMFIPILAALSIVLWKPLKWLGMQQIDPRNIHSVMSFLRSCAWSLIFGFFMTIGTLGFLTNANWFTLGLIDQEAWFENLYINGLYIFIVFGIRFFYGWLVFWKSVFLKLVNKASYN</sequence>
<evidence type="ECO:0000256" key="1">
    <source>
        <dbReference type="SAM" id="Phobius"/>
    </source>
</evidence>
<feature type="transmembrane region" description="Helical" evidence="1">
    <location>
        <begin position="56"/>
        <end position="76"/>
    </location>
</feature>
<keyword evidence="1" id="KW-0472">Membrane</keyword>
<feature type="transmembrane region" description="Helical" evidence="1">
    <location>
        <begin position="127"/>
        <end position="147"/>
    </location>
</feature>
<feature type="transmembrane region" description="Helical" evidence="1">
    <location>
        <begin position="259"/>
        <end position="282"/>
    </location>
</feature>
<gene>
    <name evidence="2" type="ORF">DFP82_104187</name>
</gene>
<proteinExistence type="predicted"/>
<evidence type="ECO:0000313" key="2">
    <source>
        <dbReference type="EMBL" id="PYE39375.1"/>
    </source>
</evidence>
<organism evidence="2 3">
    <name type="scientific">Psychrobacter fozii</name>
    <dbReference type="NCBI Taxonomy" id="198480"/>
    <lineage>
        <taxon>Bacteria</taxon>
        <taxon>Pseudomonadati</taxon>
        <taxon>Pseudomonadota</taxon>
        <taxon>Gammaproteobacteria</taxon>
        <taxon>Moraxellales</taxon>
        <taxon>Moraxellaceae</taxon>
        <taxon>Psychrobacter</taxon>
    </lineage>
</organism>
<feature type="transmembrane region" description="Helical" evidence="1">
    <location>
        <begin position="216"/>
        <end position="238"/>
    </location>
</feature>
<reference evidence="2 3" key="1">
    <citation type="submission" date="2018-06" db="EMBL/GenBank/DDBJ databases">
        <title>Genomic Encyclopedia of Type Strains, Phase III (KMG-III): the genomes of soil and plant-associated and newly described type strains.</title>
        <authorList>
            <person name="Whitman W."/>
        </authorList>
    </citation>
    <scope>NUCLEOTIDE SEQUENCE [LARGE SCALE GENOMIC DNA]</scope>
    <source>
        <strain evidence="2 3">CECT 5889</strain>
    </source>
</reference>
<dbReference type="AlphaFoldDB" id="A0A2V4VKM0"/>
<dbReference type="EMBL" id="QJSU01000004">
    <property type="protein sequence ID" value="PYE39375.1"/>
    <property type="molecule type" value="Genomic_DNA"/>
</dbReference>
<name>A0A2V4VKM0_9GAMM</name>
<feature type="transmembrane region" description="Helical" evidence="1">
    <location>
        <begin position="24"/>
        <end position="44"/>
    </location>
</feature>
<keyword evidence="1" id="KW-1133">Transmembrane helix</keyword>
<keyword evidence="3" id="KW-1185">Reference proteome</keyword>